<protein>
    <submittedName>
        <fullName evidence="6">LemA protein</fullName>
    </submittedName>
</protein>
<comment type="subcellular location">
    <subcellularLocation>
        <location evidence="1">Membrane</location>
        <topology evidence="1">Single-pass membrane protein</topology>
    </subcellularLocation>
</comment>
<accession>A0A1N6R9A5</accession>
<evidence type="ECO:0000256" key="3">
    <source>
        <dbReference type="ARBA" id="ARBA00022692"/>
    </source>
</evidence>
<evidence type="ECO:0000313" key="7">
    <source>
        <dbReference type="Proteomes" id="UP000186079"/>
    </source>
</evidence>
<dbReference type="InterPro" id="IPR007156">
    <property type="entry name" value="MamQ_LemA"/>
</dbReference>
<dbReference type="GO" id="GO:0016020">
    <property type="term" value="C:membrane"/>
    <property type="evidence" value="ECO:0007669"/>
    <property type="project" value="UniProtKB-SubCell"/>
</dbReference>
<keyword evidence="3" id="KW-0812">Transmembrane</keyword>
<dbReference type="Pfam" id="PF04011">
    <property type="entry name" value="LemA"/>
    <property type="match status" value="1"/>
</dbReference>
<keyword evidence="5" id="KW-0472">Membrane</keyword>
<evidence type="ECO:0000256" key="4">
    <source>
        <dbReference type="ARBA" id="ARBA00022989"/>
    </source>
</evidence>
<organism evidence="6 7">
    <name type="scientific">Pseudomonas flexibilis</name>
    <dbReference type="NCBI Taxonomy" id="706570"/>
    <lineage>
        <taxon>Bacteria</taxon>
        <taxon>Pseudomonadati</taxon>
        <taxon>Pseudomonadota</taxon>
        <taxon>Gammaproteobacteria</taxon>
        <taxon>Pseudomonadales</taxon>
        <taxon>Pseudomonadaceae</taxon>
        <taxon>Pseudomonas</taxon>
    </lineage>
</organism>
<dbReference type="SUPFAM" id="SSF140478">
    <property type="entry name" value="LemA-like"/>
    <property type="match status" value="1"/>
</dbReference>
<gene>
    <name evidence="6" type="ORF">SAMN05421672_104171</name>
</gene>
<comment type="similarity">
    <text evidence="2">Belongs to the LemA family.</text>
</comment>
<keyword evidence="4" id="KW-1133">Transmembrane helix</keyword>
<dbReference type="PANTHER" id="PTHR34478">
    <property type="entry name" value="PROTEIN LEMA"/>
    <property type="match status" value="1"/>
</dbReference>
<proteinExistence type="inferred from homology"/>
<dbReference type="PANTHER" id="PTHR34478:SF1">
    <property type="entry name" value="PROTEIN LEMA"/>
    <property type="match status" value="1"/>
</dbReference>
<name>A0A1N6R9A5_9PSED</name>
<evidence type="ECO:0000256" key="5">
    <source>
        <dbReference type="ARBA" id="ARBA00023136"/>
    </source>
</evidence>
<evidence type="ECO:0000256" key="1">
    <source>
        <dbReference type="ARBA" id="ARBA00004167"/>
    </source>
</evidence>
<sequence length="192" mass="21441">MSPSLTVAMVLVVAFFAVAYAVGLYNGLVRLKHGVGKAWANIDVLLRQRHEELPKLVETCKQYMQHERATLERVIEARNAVASARERHDMQALGQAESGLRAGLGKLFALAENYPQLKADESFRHLQQRISALESGIADRRELYNEAVNLNNVRIEQFPDVLLARFFGFAAATLLQFSEAEKADVDLKALFG</sequence>
<dbReference type="Proteomes" id="UP000186079">
    <property type="component" value="Unassembled WGS sequence"/>
</dbReference>
<evidence type="ECO:0000313" key="6">
    <source>
        <dbReference type="EMBL" id="SIQ25419.1"/>
    </source>
</evidence>
<dbReference type="InterPro" id="IPR023353">
    <property type="entry name" value="LemA-like_dom_sf"/>
</dbReference>
<reference evidence="6 7" key="1">
    <citation type="submission" date="2017-01" db="EMBL/GenBank/DDBJ databases">
        <authorList>
            <person name="Mah S.A."/>
            <person name="Swanson W.J."/>
            <person name="Moy G.W."/>
            <person name="Vacquier V.D."/>
        </authorList>
    </citation>
    <scope>NUCLEOTIDE SEQUENCE [LARGE SCALE GENOMIC DNA]</scope>
    <source>
        <strain evidence="6 7">ATCC 29606</strain>
    </source>
</reference>
<dbReference type="AlphaFoldDB" id="A0A1N6R9A5"/>
<dbReference type="EMBL" id="FTMC01000004">
    <property type="protein sequence ID" value="SIQ25419.1"/>
    <property type="molecule type" value="Genomic_DNA"/>
</dbReference>
<evidence type="ECO:0000256" key="2">
    <source>
        <dbReference type="ARBA" id="ARBA00008854"/>
    </source>
</evidence>
<dbReference type="Gene3D" id="1.20.1440.20">
    <property type="entry name" value="LemA-like domain"/>
    <property type="match status" value="1"/>
</dbReference>